<gene>
    <name evidence="3" type="ORF">Slin15195_G057450</name>
</gene>
<dbReference type="PANTHER" id="PTHR24148">
    <property type="entry name" value="ANKYRIN REPEAT DOMAIN-CONTAINING PROTEIN 39 HOMOLOG-RELATED"/>
    <property type="match status" value="1"/>
</dbReference>
<feature type="region of interest" description="Disordered" evidence="1">
    <location>
        <begin position="1"/>
        <end position="22"/>
    </location>
</feature>
<feature type="region of interest" description="Disordered" evidence="1">
    <location>
        <begin position="50"/>
        <end position="72"/>
    </location>
</feature>
<dbReference type="PANTHER" id="PTHR24148:SF73">
    <property type="entry name" value="HET DOMAIN PROTEIN (AFU_ORTHOLOGUE AFUA_8G01020)"/>
    <property type="match status" value="1"/>
</dbReference>
<accession>A0A9Q9EI39</accession>
<dbReference type="EMBL" id="CP099421">
    <property type="protein sequence ID" value="USW52426.1"/>
    <property type="molecule type" value="Genomic_DNA"/>
</dbReference>
<dbReference type="InterPro" id="IPR010730">
    <property type="entry name" value="HET"/>
</dbReference>
<sequence>MPVSVTSSPRLQDDLDTDDELDVANTDPRMAWGFSSLTLEAAGYSDHEYHDDDRAFAGTPDPSASNRRRRQRQSDAAFAAARNFEYKTVADGHAFRLVEVQPGTGSSPVECTLSWEDSKTPQRPYYCLSYCWQTVHRDSLILLDGCRFPVTKNLLRAMQSLRKPKKSLLIWIDQICIDQDNDQERGHQVSIMRLIFNQAHQVYLWLGEHDDRSKQLFEYAEKRRSGDDNPSRILNRLLSRKELRDAIERLLERQWFQRVWVLPEVVLSKHTRVVCGNTRISWDNLVRLVRLELPPPAPGFKKRISLLGNPRQRIAIISQMIASQREALFHTDITQLLILGKSSSATDARDMIYAFYGLTFLTSAVNYSRSPEDLFVEATHHYINALRYEASYRSVHSLTEGQKVFQLMSIIYSAGILHQHHNLPSWIPDWTFSWHLAPVWASGVPSFIPSSGKDEWSLGIRSAHRAGGDVLETFDILEGSRSQLRLSALIFDSILLVDELTPASTPAASQELPRPGGAEHDTPEIRYGRHFFTTEGGHVGMATPGVGTGDQCAIILAGDVPVVLRPCPDPERKSKIYKLLCECYIQNPAVMSGELLRNNWTAAEDIVLI</sequence>
<organism evidence="3 4">
    <name type="scientific">Septoria linicola</name>
    <dbReference type="NCBI Taxonomy" id="215465"/>
    <lineage>
        <taxon>Eukaryota</taxon>
        <taxon>Fungi</taxon>
        <taxon>Dikarya</taxon>
        <taxon>Ascomycota</taxon>
        <taxon>Pezizomycotina</taxon>
        <taxon>Dothideomycetes</taxon>
        <taxon>Dothideomycetidae</taxon>
        <taxon>Mycosphaerellales</taxon>
        <taxon>Mycosphaerellaceae</taxon>
        <taxon>Septoria</taxon>
    </lineage>
</organism>
<proteinExistence type="predicted"/>
<feature type="compositionally biased region" description="Polar residues" evidence="1">
    <location>
        <begin position="1"/>
        <end position="10"/>
    </location>
</feature>
<dbReference type="AlphaFoldDB" id="A0A9Q9EI39"/>
<dbReference type="InterPro" id="IPR052895">
    <property type="entry name" value="HetReg/Transcr_Mod"/>
</dbReference>
<reference evidence="3" key="1">
    <citation type="submission" date="2022-06" db="EMBL/GenBank/DDBJ databases">
        <title>Complete genome sequences of two strains of the flax pathogen Septoria linicola.</title>
        <authorList>
            <person name="Lapalu N."/>
            <person name="Simon A."/>
            <person name="Demenou B."/>
            <person name="Paumier D."/>
            <person name="Guillot M.-P."/>
            <person name="Gout L."/>
            <person name="Valade R."/>
        </authorList>
    </citation>
    <scope>NUCLEOTIDE SEQUENCE</scope>
    <source>
        <strain evidence="3">SE15195</strain>
    </source>
</reference>
<dbReference type="Pfam" id="PF06985">
    <property type="entry name" value="HET"/>
    <property type="match status" value="1"/>
</dbReference>
<feature type="domain" description="Heterokaryon incompatibility" evidence="2">
    <location>
        <begin position="125"/>
        <end position="264"/>
    </location>
</feature>
<evidence type="ECO:0000256" key="1">
    <source>
        <dbReference type="SAM" id="MobiDB-lite"/>
    </source>
</evidence>
<evidence type="ECO:0000259" key="2">
    <source>
        <dbReference type="Pfam" id="PF06985"/>
    </source>
</evidence>
<dbReference type="Proteomes" id="UP001056384">
    <property type="component" value="Chromosome 4"/>
</dbReference>
<dbReference type="OrthoDB" id="3553147at2759"/>
<protein>
    <submittedName>
        <fullName evidence="3">Heterokaryon incompatibility</fullName>
    </submittedName>
</protein>
<keyword evidence="4" id="KW-1185">Reference proteome</keyword>
<name>A0A9Q9EI39_9PEZI</name>
<evidence type="ECO:0000313" key="3">
    <source>
        <dbReference type="EMBL" id="USW52426.1"/>
    </source>
</evidence>
<evidence type="ECO:0000313" key="4">
    <source>
        <dbReference type="Proteomes" id="UP001056384"/>
    </source>
</evidence>